<reference evidence="1 2" key="1">
    <citation type="journal article" date="2020" name="Biotechnol. Biofuels">
        <title>New insights from the biogas microbiome by comprehensive genome-resolved metagenomics of nearly 1600 species originating from multiple anaerobic digesters.</title>
        <authorList>
            <person name="Campanaro S."/>
            <person name="Treu L."/>
            <person name="Rodriguez-R L.M."/>
            <person name="Kovalovszki A."/>
            <person name="Ziels R.M."/>
            <person name="Maus I."/>
            <person name="Zhu X."/>
            <person name="Kougias P.G."/>
            <person name="Basile A."/>
            <person name="Luo G."/>
            <person name="Schluter A."/>
            <person name="Konstantinidis K.T."/>
            <person name="Angelidaki I."/>
        </authorList>
    </citation>
    <scope>NUCLEOTIDE SEQUENCE [LARGE SCALE GENOMIC DNA]</scope>
    <source>
        <strain evidence="1">AS06rmzACSIP_421</strain>
    </source>
</reference>
<name>A0A847ESL9_9BACT</name>
<dbReference type="EMBL" id="JAAZAL010000009">
    <property type="protein sequence ID" value="NLE30676.1"/>
    <property type="molecule type" value="Genomic_DNA"/>
</dbReference>
<feature type="non-terminal residue" evidence="1">
    <location>
        <position position="1"/>
    </location>
</feature>
<evidence type="ECO:0000313" key="1">
    <source>
        <dbReference type="EMBL" id="NLE30676.1"/>
    </source>
</evidence>
<dbReference type="AlphaFoldDB" id="A0A847ESL9"/>
<proteinExistence type="predicted"/>
<gene>
    <name evidence="1" type="ORF">GX618_00150</name>
</gene>
<dbReference type="Proteomes" id="UP000554004">
    <property type="component" value="Unassembled WGS sequence"/>
</dbReference>
<protein>
    <submittedName>
        <fullName evidence="1">Uncharacterized protein</fullName>
    </submittedName>
</protein>
<sequence length="119" mass="13845">ENKDGNKRDSFRVILTPSGAVAIGGFFKNVWDISTQRDYGENKKENQRNIKKSDRDCLLLERLNQLLKDKDIYGSDSKELFIKIEGARYYIIPFSLEDTDDISLLEDFLKHKIELKSNN</sequence>
<comment type="caution">
    <text evidence="1">The sequence shown here is derived from an EMBL/GenBank/DDBJ whole genome shotgun (WGS) entry which is preliminary data.</text>
</comment>
<accession>A0A847ESL9</accession>
<evidence type="ECO:0000313" key="2">
    <source>
        <dbReference type="Proteomes" id="UP000554004"/>
    </source>
</evidence>
<organism evidence="1 2">
    <name type="scientific">Candidatus Dojkabacteria bacterium</name>
    <dbReference type="NCBI Taxonomy" id="2099670"/>
    <lineage>
        <taxon>Bacteria</taxon>
        <taxon>Candidatus Dojkabacteria</taxon>
    </lineage>
</organism>